<dbReference type="EMBL" id="LR899729">
    <property type="protein sequence ID" value="CAD7242067.1"/>
    <property type="molecule type" value="Genomic_DNA"/>
</dbReference>
<sequence>MAVASVVLGASSVIAIESTLALAPFVFSAGARASSRNRFENGLHAVSNGRKRPRRNSRPRTIEGDGGQPRTTEDDRGRLRATEDDGGPAVDRFAWACSLAVLSPTARPGSDSSPLGPEEKMTSPEVLLGNGGRQMDISFSVEDIYGCFCDRSGCKPRSKGGNPDVDNPLLETISVIEDFDSDDFYAEKDSSGYAGSCSIDSGYKSACPTPDLVSYAEQGPQGQGHGPRPRIPMGTKVMCRSSLDDFSAFKQTLASAIQQTTTTKTVQDVEPYLVTPLEMKPPLPPKGELRRKVIPLDLGLPPKKPEMASSKMVRFNPKVDSDDLEEKQVLPSFKSKTKPILRDRLCEGLRRRFRDTPPEDGTMPMLEEEIDTLLYGKTHPPLPRPDDVPSGSKSLKKWETSTNLHGSNAIFSIEDLVSSVCSAQRNQRNRFEEAAAEEEAECDYHVYEEIMYGMTRERSVTPPPPLPARPPNFIKCSEVPKQRNNLYLIFGDQKARKSIAESLAKESQHTSDEYGFPLPQARD</sequence>
<feature type="compositionally biased region" description="Basic residues" evidence="1">
    <location>
        <begin position="49"/>
        <end position="58"/>
    </location>
</feature>
<proteinExistence type="predicted"/>
<dbReference type="OrthoDB" id="6380599at2759"/>
<organism evidence="2">
    <name type="scientific">Darwinula stevensoni</name>
    <dbReference type="NCBI Taxonomy" id="69355"/>
    <lineage>
        <taxon>Eukaryota</taxon>
        <taxon>Metazoa</taxon>
        <taxon>Ecdysozoa</taxon>
        <taxon>Arthropoda</taxon>
        <taxon>Crustacea</taxon>
        <taxon>Oligostraca</taxon>
        <taxon>Ostracoda</taxon>
        <taxon>Podocopa</taxon>
        <taxon>Podocopida</taxon>
        <taxon>Darwinulocopina</taxon>
        <taxon>Darwinuloidea</taxon>
        <taxon>Darwinulidae</taxon>
        <taxon>Darwinula</taxon>
    </lineage>
</organism>
<protein>
    <submittedName>
        <fullName evidence="2">Uncharacterized protein</fullName>
    </submittedName>
</protein>
<feature type="region of interest" description="Disordered" evidence="1">
    <location>
        <begin position="42"/>
        <end position="87"/>
    </location>
</feature>
<evidence type="ECO:0000313" key="2">
    <source>
        <dbReference type="EMBL" id="CAD7242067.1"/>
    </source>
</evidence>
<feature type="compositionally biased region" description="Basic and acidic residues" evidence="1">
    <location>
        <begin position="501"/>
        <end position="512"/>
    </location>
</feature>
<name>A0A7R8X3J9_9CRUS</name>
<evidence type="ECO:0000313" key="3">
    <source>
        <dbReference type="Proteomes" id="UP000677054"/>
    </source>
</evidence>
<evidence type="ECO:0000256" key="1">
    <source>
        <dbReference type="SAM" id="MobiDB-lite"/>
    </source>
</evidence>
<gene>
    <name evidence="2" type="ORF">DSTB1V02_LOCUS2040</name>
</gene>
<dbReference type="EMBL" id="CAJPEV010000212">
    <property type="protein sequence ID" value="CAG0882439.1"/>
    <property type="molecule type" value="Genomic_DNA"/>
</dbReference>
<feature type="region of interest" description="Disordered" evidence="1">
    <location>
        <begin position="501"/>
        <end position="523"/>
    </location>
</feature>
<reference evidence="2" key="1">
    <citation type="submission" date="2020-11" db="EMBL/GenBank/DDBJ databases">
        <authorList>
            <person name="Tran Van P."/>
        </authorList>
    </citation>
    <scope>NUCLEOTIDE SEQUENCE</scope>
</reference>
<dbReference type="AlphaFoldDB" id="A0A7R8X3J9"/>
<keyword evidence="3" id="KW-1185">Reference proteome</keyword>
<accession>A0A7R8X3J9</accession>
<feature type="compositionally biased region" description="Basic and acidic residues" evidence="1">
    <location>
        <begin position="71"/>
        <end position="83"/>
    </location>
</feature>
<dbReference type="Proteomes" id="UP000677054">
    <property type="component" value="Unassembled WGS sequence"/>
</dbReference>